<sequence length="195" mass="21544">MILQVSIDDRTHRLEVPEALLEQAAAFFAQLDRDMDRGWQLGRTWVEHPDREQRCRIVADKLLTAIEDGNTRLGLLMAGYLLDRLPELESVALAVDGEIHDHRFNLVVAPDAAPVVDVETATPALGLDKLAALARAGEEVTAVFKVGRGYRFSVFDHASGAWRDGPLCGAEAEAARLREAAFKARYEALQRGRAD</sequence>
<comment type="caution">
    <text evidence="1">The sequence shown here is derived from an EMBL/GenBank/DDBJ whole genome shotgun (WGS) entry which is preliminary data.</text>
</comment>
<dbReference type="AlphaFoldDB" id="A0A4R4ADU1"/>
<gene>
    <name evidence="1" type="ORF">EDC29_103261</name>
</gene>
<dbReference type="EMBL" id="SMDC01000003">
    <property type="protein sequence ID" value="TCW37064.1"/>
    <property type="molecule type" value="Genomic_DNA"/>
</dbReference>
<protein>
    <submittedName>
        <fullName evidence="1">Uncharacterized protein</fullName>
    </submittedName>
</protein>
<name>A0A4R4ADU1_MARGR</name>
<reference evidence="1 2" key="1">
    <citation type="submission" date="2019-03" db="EMBL/GenBank/DDBJ databases">
        <title>Genomic Encyclopedia of Type Strains, Phase IV (KMG-IV): sequencing the most valuable type-strain genomes for metagenomic binning, comparative biology and taxonomic classification.</title>
        <authorList>
            <person name="Goeker M."/>
        </authorList>
    </citation>
    <scope>NUCLEOTIDE SEQUENCE [LARGE SCALE GENOMIC DNA]</scope>
    <source>
        <strain evidence="1 2">DSM 203</strain>
    </source>
</reference>
<evidence type="ECO:0000313" key="1">
    <source>
        <dbReference type="EMBL" id="TCW37064.1"/>
    </source>
</evidence>
<accession>A0A4R4ADU1</accession>
<organism evidence="1 2">
    <name type="scientific">Marichromatium gracile</name>
    <name type="common">Chromatium gracile</name>
    <dbReference type="NCBI Taxonomy" id="1048"/>
    <lineage>
        <taxon>Bacteria</taxon>
        <taxon>Pseudomonadati</taxon>
        <taxon>Pseudomonadota</taxon>
        <taxon>Gammaproteobacteria</taxon>
        <taxon>Chromatiales</taxon>
        <taxon>Chromatiaceae</taxon>
        <taxon>Marichromatium</taxon>
    </lineage>
</organism>
<evidence type="ECO:0000313" key="2">
    <source>
        <dbReference type="Proteomes" id="UP000295247"/>
    </source>
</evidence>
<proteinExistence type="predicted"/>
<dbReference type="RefSeq" id="WP_123142835.1">
    <property type="nucleotide sequence ID" value="NZ_NRRH01000026.1"/>
</dbReference>
<dbReference type="Proteomes" id="UP000295247">
    <property type="component" value="Unassembled WGS sequence"/>
</dbReference>